<evidence type="ECO:0000256" key="2">
    <source>
        <dbReference type="ARBA" id="ARBA00005988"/>
    </source>
</evidence>
<organism evidence="9 10">
    <name type="scientific">Candidatus Blautia merdavium</name>
    <dbReference type="NCBI Taxonomy" id="2838494"/>
    <lineage>
        <taxon>Bacteria</taxon>
        <taxon>Bacillati</taxon>
        <taxon>Bacillota</taxon>
        <taxon>Clostridia</taxon>
        <taxon>Lachnospirales</taxon>
        <taxon>Lachnospiraceae</taxon>
        <taxon>Blautia</taxon>
    </lineage>
</organism>
<comment type="caution">
    <text evidence="9">The sequence shown here is derived from an EMBL/GenBank/DDBJ whole genome shotgun (WGS) entry which is preliminary data.</text>
</comment>
<dbReference type="Gene3D" id="3.40.630.10">
    <property type="entry name" value="Zn peptidases"/>
    <property type="match status" value="1"/>
</dbReference>
<sequence>MYNTGFGRFSGYTYENMENDLELFEKIFPGILSVDSLGKTADEREIYHLTAGRREAQDKILIFGGIHGREYMTSQLIMEQTAEFLSGVLKGRASARGDSYAQLLEGSAVHIIPMANPDGVTISQMGPRGIRNRKLREAVWQIAKEEGGRLPCGPYFTGWKANARGVDLNRNFDAEWERYEDRRGKPSSREYKGAAPECEAESAALAELTRKERFKRTISYHSSGAVIYWNFGQVGELYRTSRSFAGRIAAATGYDLEESYDCVDPAGYKDWALQKMQIPSITIEIGRAGSPLPACCFREVLRENRTVWEETLYSLLEETFSQERKGAARS</sequence>
<evidence type="ECO:0000256" key="6">
    <source>
        <dbReference type="ARBA" id="ARBA00023049"/>
    </source>
</evidence>
<keyword evidence="6" id="KW-0482">Metalloprotease</keyword>
<dbReference type="SUPFAM" id="SSF53187">
    <property type="entry name" value="Zn-dependent exopeptidases"/>
    <property type="match status" value="1"/>
</dbReference>
<dbReference type="GO" id="GO:0008270">
    <property type="term" value="F:zinc ion binding"/>
    <property type="evidence" value="ECO:0007669"/>
    <property type="project" value="InterPro"/>
</dbReference>
<reference evidence="9" key="2">
    <citation type="submission" date="2021-04" db="EMBL/GenBank/DDBJ databases">
        <authorList>
            <person name="Gilroy R."/>
        </authorList>
    </citation>
    <scope>NUCLEOTIDE SEQUENCE</scope>
    <source>
        <strain evidence="9">ChiBcec2-3848</strain>
    </source>
</reference>
<evidence type="ECO:0000256" key="7">
    <source>
        <dbReference type="PROSITE-ProRule" id="PRU01379"/>
    </source>
</evidence>
<evidence type="ECO:0000313" key="9">
    <source>
        <dbReference type="EMBL" id="HJC64092.1"/>
    </source>
</evidence>
<evidence type="ECO:0000313" key="10">
    <source>
        <dbReference type="Proteomes" id="UP000823886"/>
    </source>
</evidence>
<dbReference type="GO" id="GO:0006508">
    <property type="term" value="P:proteolysis"/>
    <property type="evidence" value="ECO:0007669"/>
    <property type="project" value="UniProtKB-KW"/>
</dbReference>
<proteinExistence type="inferred from homology"/>
<dbReference type="AlphaFoldDB" id="A0A9D2TD41"/>
<feature type="domain" description="Peptidase M14" evidence="8">
    <location>
        <begin position="10"/>
        <end position="330"/>
    </location>
</feature>
<dbReference type="Pfam" id="PF00246">
    <property type="entry name" value="Peptidase_M14"/>
    <property type="match status" value="1"/>
</dbReference>
<gene>
    <name evidence="9" type="ORF">H9753_10825</name>
</gene>
<protein>
    <submittedName>
        <fullName evidence="9">Peptidase</fullName>
    </submittedName>
</protein>
<dbReference type="PANTHER" id="PTHR11705">
    <property type="entry name" value="PROTEASE FAMILY M14 CARBOXYPEPTIDASE A,B"/>
    <property type="match status" value="1"/>
</dbReference>
<dbReference type="PANTHER" id="PTHR11705:SF143">
    <property type="entry name" value="SLL0236 PROTEIN"/>
    <property type="match status" value="1"/>
</dbReference>
<evidence type="ECO:0000256" key="4">
    <source>
        <dbReference type="ARBA" id="ARBA00022801"/>
    </source>
</evidence>
<dbReference type="SMART" id="SM00631">
    <property type="entry name" value="Zn_pept"/>
    <property type="match status" value="1"/>
</dbReference>
<comment type="similarity">
    <text evidence="2 7">Belongs to the peptidase M14 family.</text>
</comment>
<dbReference type="GO" id="GO:0005615">
    <property type="term" value="C:extracellular space"/>
    <property type="evidence" value="ECO:0007669"/>
    <property type="project" value="TreeGrafter"/>
</dbReference>
<comment type="cofactor">
    <cofactor evidence="1">
        <name>Zn(2+)</name>
        <dbReference type="ChEBI" id="CHEBI:29105"/>
    </cofactor>
</comment>
<evidence type="ECO:0000256" key="3">
    <source>
        <dbReference type="ARBA" id="ARBA00022670"/>
    </source>
</evidence>
<evidence type="ECO:0000256" key="5">
    <source>
        <dbReference type="ARBA" id="ARBA00022833"/>
    </source>
</evidence>
<keyword evidence="3" id="KW-0645">Protease</keyword>
<evidence type="ECO:0000259" key="8">
    <source>
        <dbReference type="PROSITE" id="PS52035"/>
    </source>
</evidence>
<dbReference type="InterPro" id="IPR000834">
    <property type="entry name" value="Peptidase_M14"/>
</dbReference>
<dbReference type="EMBL" id="DWVZ01000146">
    <property type="protein sequence ID" value="HJC64092.1"/>
    <property type="molecule type" value="Genomic_DNA"/>
</dbReference>
<keyword evidence="4" id="KW-0378">Hydrolase</keyword>
<comment type="caution">
    <text evidence="7">Lacks conserved residue(s) required for the propagation of feature annotation.</text>
</comment>
<dbReference type="Proteomes" id="UP000823886">
    <property type="component" value="Unassembled WGS sequence"/>
</dbReference>
<name>A0A9D2TD41_9FIRM</name>
<accession>A0A9D2TD41</accession>
<dbReference type="PROSITE" id="PS52035">
    <property type="entry name" value="PEPTIDASE_M14"/>
    <property type="match status" value="1"/>
</dbReference>
<dbReference type="PRINTS" id="PR00765">
    <property type="entry name" value="CRBOXYPTASEA"/>
</dbReference>
<evidence type="ECO:0000256" key="1">
    <source>
        <dbReference type="ARBA" id="ARBA00001947"/>
    </source>
</evidence>
<dbReference type="GO" id="GO:0004181">
    <property type="term" value="F:metallocarboxypeptidase activity"/>
    <property type="evidence" value="ECO:0007669"/>
    <property type="project" value="InterPro"/>
</dbReference>
<keyword evidence="5" id="KW-0862">Zinc</keyword>
<reference evidence="9" key="1">
    <citation type="journal article" date="2021" name="PeerJ">
        <title>Extensive microbial diversity within the chicken gut microbiome revealed by metagenomics and culture.</title>
        <authorList>
            <person name="Gilroy R."/>
            <person name="Ravi A."/>
            <person name="Getino M."/>
            <person name="Pursley I."/>
            <person name="Horton D.L."/>
            <person name="Alikhan N.F."/>
            <person name="Baker D."/>
            <person name="Gharbi K."/>
            <person name="Hall N."/>
            <person name="Watson M."/>
            <person name="Adriaenssens E.M."/>
            <person name="Foster-Nyarko E."/>
            <person name="Jarju S."/>
            <person name="Secka A."/>
            <person name="Antonio M."/>
            <person name="Oren A."/>
            <person name="Chaudhuri R.R."/>
            <person name="La Ragione R."/>
            <person name="Hildebrand F."/>
            <person name="Pallen M.J."/>
        </authorList>
    </citation>
    <scope>NUCLEOTIDE SEQUENCE</scope>
    <source>
        <strain evidence="9">ChiBcec2-3848</strain>
    </source>
</reference>